<feature type="transmembrane region" description="Helical" evidence="11">
    <location>
        <begin position="205"/>
        <end position="229"/>
    </location>
</feature>
<evidence type="ECO:0000313" key="14">
    <source>
        <dbReference type="EMBL" id="QOR46574.1"/>
    </source>
</evidence>
<dbReference type="PANTHER" id="PTHR43520:SF8">
    <property type="entry name" value="P-TYPE CU(+) TRANSPORTER"/>
    <property type="match status" value="1"/>
</dbReference>
<dbReference type="SFLD" id="SFLDS00003">
    <property type="entry name" value="Haloacid_Dehalogenase"/>
    <property type="match status" value="1"/>
</dbReference>
<evidence type="ECO:0000256" key="11">
    <source>
        <dbReference type="RuleBase" id="RU362081"/>
    </source>
</evidence>
<dbReference type="GO" id="GO:0005886">
    <property type="term" value="C:plasma membrane"/>
    <property type="evidence" value="ECO:0007669"/>
    <property type="project" value="UniProtKB-SubCell"/>
</dbReference>
<dbReference type="Pfam" id="PF00702">
    <property type="entry name" value="Hydrolase"/>
    <property type="match status" value="1"/>
</dbReference>
<keyword evidence="5 11" id="KW-0479">Metal-binding</keyword>
<feature type="transmembrane region" description="Helical" evidence="11">
    <location>
        <begin position="462"/>
        <end position="489"/>
    </location>
</feature>
<dbReference type="RefSeq" id="WP_197551735.1">
    <property type="nucleotide sequence ID" value="NZ_CP063213.1"/>
</dbReference>
<dbReference type="InterPro" id="IPR023298">
    <property type="entry name" value="ATPase_P-typ_TM_dom_sf"/>
</dbReference>
<dbReference type="InterPro" id="IPR059000">
    <property type="entry name" value="ATPase_P-type_domA"/>
</dbReference>
<feature type="domain" description="HMA" evidence="13">
    <location>
        <begin position="1"/>
        <end position="59"/>
    </location>
</feature>
<keyword evidence="6 11" id="KW-0547">Nucleotide-binding</keyword>
<dbReference type="PROSITE" id="PS00154">
    <property type="entry name" value="ATPASE_E1_E2"/>
    <property type="match status" value="1"/>
</dbReference>
<gene>
    <name evidence="14" type="ORF">INS88_00695</name>
</gene>
<dbReference type="PRINTS" id="PR00119">
    <property type="entry name" value="CATATPASE"/>
</dbReference>
<feature type="transmembrane region" description="Helical" evidence="11">
    <location>
        <begin position="811"/>
        <end position="830"/>
    </location>
</feature>
<dbReference type="Gene3D" id="3.30.70.100">
    <property type="match status" value="1"/>
</dbReference>
<dbReference type="PROSITE" id="PS50846">
    <property type="entry name" value="HMA_2"/>
    <property type="match status" value="1"/>
</dbReference>
<evidence type="ECO:0000256" key="6">
    <source>
        <dbReference type="ARBA" id="ARBA00022741"/>
    </source>
</evidence>
<dbReference type="SUPFAM" id="SSF81665">
    <property type="entry name" value="Calcium ATPase, transmembrane domain M"/>
    <property type="match status" value="1"/>
</dbReference>
<dbReference type="Pfam" id="PF00403">
    <property type="entry name" value="HMA"/>
    <property type="match status" value="1"/>
</dbReference>
<keyword evidence="10 11" id="KW-0472">Membrane</keyword>
<accession>A0A7M1QYP7</accession>
<dbReference type="AlphaFoldDB" id="A0A7M1QYP7"/>
<keyword evidence="4 11" id="KW-0812">Transmembrane</keyword>
<dbReference type="Gene3D" id="2.70.150.10">
    <property type="entry name" value="Calcium-transporting ATPase, cytoplasmic transduction domain A"/>
    <property type="match status" value="1"/>
</dbReference>
<dbReference type="InterPro" id="IPR006121">
    <property type="entry name" value="HMA_dom"/>
</dbReference>
<evidence type="ECO:0000256" key="8">
    <source>
        <dbReference type="ARBA" id="ARBA00022967"/>
    </source>
</evidence>
<dbReference type="GO" id="GO:0055070">
    <property type="term" value="P:copper ion homeostasis"/>
    <property type="evidence" value="ECO:0007669"/>
    <property type="project" value="TreeGrafter"/>
</dbReference>
<dbReference type="GO" id="GO:0016887">
    <property type="term" value="F:ATP hydrolysis activity"/>
    <property type="evidence" value="ECO:0007669"/>
    <property type="project" value="InterPro"/>
</dbReference>
<dbReference type="FunFam" id="2.70.150.10:FF:000002">
    <property type="entry name" value="Copper-transporting ATPase 1, putative"/>
    <property type="match status" value="1"/>
</dbReference>
<dbReference type="Gene3D" id="3.40.1110.10">
    <property type="entry name" value="Calcium-transporting ATPase, cytoplasmic domain N"/>
    <property type="match status" value="1"/>
</dbReference>
<organism evidence="14 15">
    <name type="scientific">Trueperella pecoris</name>
    <dbReference type="NCBI Taxonomy" id="2733571"/>
    <lineage>
        <taxon>Bacteria</taxon>
        <taxon>Bacillati</taxon>
        <taxon>Actinomycetota</taxon>
        <taxon>Actinomycetes</taxon>
        <taxon>Actinomycetales</taxon>
        <taxon>Actinomycetaceae</taxon>
        <taxon>Trueperella</taxon>
    </lineage>
</organism>
<evidence type="ECO:0000256" key="9">
    <source>
        <dbReference type="ARBA" id="ARBA00022989"/>
    </source>
</evidence>
<dbReference type="CDD" id="cd02094">
    <property type="entry name" value="P-type_ATPase_Cu-like"/>
    <property type="match status" value="1"/>
</dbReference>
<keyword evidence="3" id="KW-0813">Transport</keyword>
<reference evidence="14 15" key="1">
    <citation type="submission" date="2020-10" db="EMBL/GenBank/DDBJ databases">
        <title>Trueperella pecoris sp. nov. isolated from bovine and porcine specimens.</title>
        <authorList>
            <person name="Schoenecker L."/>
            <person name="Schnydrig P."/>
            <person name="Brodard I."/>
            <person name="Thomann A."/>
            <person name="Hemphill A."/>
            <person name="Rodriguez-Campos S."/>
            <person name="Perreten V."/>
            <person name="Jores J."/>
            <person name="Kittl S."/>
        </authorList>
    </citation>
    <scope>NUCLEOTIDE SEQUENCE [LARGE SCALE GENOMIC DNA]</scope>
    <source>
        <strain evidence="14 15">15A0121</strain>
    </source>
</reference>
<dbReference type="InterPro" id="IPR027256">
    <property type="entry name" value="P-typ_ATPase_IB"/>
</dbReference>
<dbReference type="FunFam" id="3.30.70.100:FF:000001">
    <property type="entry name" value="ATPase copper transporting beta"/>
    <property type="match status" value="1"/>
</dbReference>
<evidence type="ECO:0000259" key="13">
    <source>
        <dbReference type="PROSITE" id="PS50846"/>
    </source>
</evidence>
<evidence type="ECO:0000256" key="4">
    <source>
        <dbReference type="ARBA" id="ARBA00022692"/>
    </source>
</evidence>
<name>A0A7M1QYP7_9ACTO</name>
<feature type="transmembrane region" description="Helical" evidence="11">
    <location>
        <begin position="168"/>
        <end position="185"/>
    </location>
</feature>
<protein>
    <submittedName>
        <fullName evidence="14">Copper-translocating P-type ATPase</fullName>
    </submittedName>
</protein>
<feature type="compositionally biased region" description="Low complexity" evidence="12">
    <location>
        <begin position="73"/>
        <end position="82"/>
    </location>
</feature>
<dbReference type="SUPFAM" id="SSF56784">
    <property type="entry name" value="HAD-like"/>
    <property type="match status" value="1"/>
</dbReference>
<dbReference type="CDD" id="cd00371">
    <property type="entry name" value="HMA"/>
    <property type="match status" value="1"/>
</dbReference>
<feature type="region of interest" description="Disordered" evidence="12">
    <location>
        <begin position="67"/>
        <end position="126"/>
    </location>
</feature>
<dbReference type="SUPFAM" id="SSF55008">
    <property type="entry name" value="HMA, heavy metal-associated domain"/>
    <property type="match status" value="1"/>
</dbReference>
<keyword evidence="9 11" id="KW-1133">Transmembrane helix</keyword>
<dbReference type="SFLD" id="SFLDG00002">
    <property type="entry name" value="C1.7:_P-type_atpase_like"/>
    <property type="match status" value="1"/>
</dbReference>
<dbReference type="PROSITE" id="PS01229">
    <property type="entry name" value="COF_2"/>
    <property type="match status" value="1"/>
</dbReference>
<dbReference type="NCBIfam" id="TIGR01494">
    <property type="entry name" value="ATPase_P-type"/>
    <property type="match status" value="2"/>
</dbReference>
<dbReference type="InterPro" id="IPR008250">
    <property type="entry name" value="ATPase_P-typ_transduc_dom_A_sf"/>
</dbReference>
<feature type="transmembrane region" description="Helical" evidence="11">
    <location>
        <begin position="144"/>
        <end position="162"/>
    </location>
</feature>
<evidence type="ECO:0000313" key="15">
    <source>
        <dbReference type="Proteomes" id="UP000595053"/>
    </source>
</evidence>
<evidence type="ECO:0000256" key="12">
    <source>
        <dbReference type="SAM" id="MobiDB-lite"/>
    </source>
</evidence>
<dbReference type="SFLD" id="SFLDF00027">
    <property type="entry name" value="p-type_atpase"/>
    <property type="match status" value="1"/>
</dbReference>
<dbReference type="Gene3D" id="3.40.50.1000">
    <property type="entry name" value="HAD superfamily/HAD-like"/>
    <property type="match status" value="1"/>
</dbReference>
<dbReference type="InterPro" id="IPR023214">
    <property type="entry name" value="HAD_sf"/>
</dbReference>
<evidence type="ECO:0000256" key="1">
    <source>
        <dbReference type="ARBA" id="ARBA00004651"/>
    </source>
</evidence>
<keyword evidence="8" id="KW-1278">Translocase</keyword>
<dbReference type="SUPFAM" id="SSF81653">
    <property type="entry name" value="Calcium ATPase, transduction domain A"/>
    <property type="match status" value="1"/>
</dbReference>
<evidence type="ECO:0000256" key="5">
    <source>
        <dbReference type="ARBA" id="ARBA00022723"/>
    </source>
</evidence>
<evidence type="ECO:0000256" key="2">
    <source>
        <dbReference type="ARBA" id="ARBA00006024"/>
    </source>
</evidence>
<dbReference type="InterPro" id="IPR036163">
    <property type="entry name" value="HMA_dom_sf"/>
</dbReference>
<feature type="transmembrane region" description="Helical" evidence="11">
    <location>
        <begin position="249"/>
        <end position="267"/>
    </location>
</feature>
<evidence type="ECO:0000256" key="3">
    <source>
        <dbReference type="ARBA" id="ARBA00022448"/>
    </source>
</evidence>
<dbReference type="Pfam" id="PF00122">
    <property type="entry name" value="E1-E2_ATPase"/>
    <property type="match status" value="1"/>
</dbReference>
<evidence type="ECO:0000256" key="7">
    <source>
        <dbReference type="ARBA" id="ARBA00022840"/>
    </source>
</evidence>
<keyword evidence="7 11" id="KW-0067">ATP-binding</keyword>
<proteinExistence type="inferred from homology"/>
<keyword evidence="15" id="KW-1185">Reference proteome</keyword>
<dbReference type="InterPro" id="IPR036412">
    <property type="entry name" value="HAD-like_sf"/>
</dbReference>
<comment type="subcellular location">
    <subcellularLocation>
        <location evidence="1">Cell membrane</location>
        <topology evidence="1">Multi-pass membrane protein</topology>
    </subcellularLocation>
</comment>
<dbReference type="Proteomes" id="UP000595053">
    <property type="component" value="Chromosome"/>
</dbReference>
<dbReference type="InterPro" id="IPR018303">
    <property type="entry name" value="ATPase_P-typ_P_site"/>
</dbReference>
<dbReference type="EMBL" id="CP063213">
    <property type="protein sequence ID" value="QOR46574.1"/>
    <property type="molecule type" value="Genomic_DNA"/>
</dbReference>
<dbReference type="GO" id="GO:0043682">
    <property type="term" value="F:P-type divalent copper transporter activity"/>
    <property type="evidence" value="ECO:0007669"/>
    <property type="project" value="TreeGrafter"/>
</dbReference>
<keyword evidence="11" id="KW-1003">Cell membrane</keyword>
<dbReference type="GO" id="GO:0005507">
    <property type="term" value="F:copper ion binding"/>
    <property type="evidence" value="ECO:0007669"/>
    <property type="project" value="TreeGrafter"/>
</dbReference>
<feature type="transmembrane region" description="Helical" evidence="11">
    <location>
        <begin position="434"/>
        <end position="456"/>
    </location>
</feature>
<dbReference type="InterPro" id="IPR044492">
    <property type="entry name" value="P_typ_ATPase_HD_dom"/>
</dbReference>
<dbReference type="InterPro" id="IPR001757">
    <property type="entry name" value="P_typ_ATPase"/>
</dbReference>
<comment type="similarity">
    <text evidence="2 11">Belongs to the cation transport ATPase (P-type) (TC 3.A.3) family. Type IB subfamily.</text>
</comment>
<dbReference type="InterPro" id="IPR023299">
    <property type="entry name" value="ATPase_P-typ_cyto_dom_N"/>
</dbReference>
<dbReference type="PANTHER" id="PTHR43520">
    <property type="entry name" value="ATP7, ISOFORM B"/>
    <property type="match status" value="1"/>
</dbReference>
<evidence type="ECO:0000256" key="10">
    <source>
        <dbReference type="ARBA" id="ARBA00023136"/>
    </source>
</evidence>
<sequence>MTCASCVARVEKKLNKLDGVRAVVNLATERAHIELDPSAASLSNAELIAVVVKAGYDASLIRRHDDVGPVNVPSAGSRSGAGSRPGGEYDVGSGSGPESGEFSGAAPLATSDSHTTDEAERSQAAQDAADAAAKARVADLWRRFKVSAVLSVPVIGLSMFPALQFAGWQWLIAVLSLVIAVWCGWPFHRAAFRAARYGASTMDTLVSLGVIASMGWSLWALVFGGAGGMDYTMHMTGIHGLGHAASPHIYFESAAMIVTFLLVGRWLEARSRHHAGDALRALLELGASEALLVSRADTTLCASTPASPAGPSDGRPVTLSDADPITPEATMRMIPASDLRVGDIFRVRPGEKVAADGVVVSGTSSIDASLVTGESVPVDVGPGDPVTGATLNVHGSLDIRATRVGEETTLAQMGRLLAEAQTGKAPVQRIADRISAVFVPGVIAIALATFAIRLAIGNPLQMALASAITVLVVACPCALGLATPTALLVGSGRLSRLGALIRGPEVLESAHRVDTIMLDKTGTLTTGIMNVNAIEPSPDSGLDAPELLALAAGLEGHSEHPVAKAIVRAASEEGITPAVVSDFENHSGHGVSGRVDSSALAASGRAAGDIGSGDIGSGSSSSTLIAAGRLDWLANRLRSDANHLRSGVGTIRARVGALEETGATVVVIAVNDAVAGLIAVRDTVRPEAAATIAALRAGGLTAVVVTGDNAGAAATVADELGIEDVRAGVLPDQKLQILRDLQGAGRRVAMVGDGVNDAAVLAGADLSIAMGSGTDVAKAAADITIVNSDIRAIPASLHVSGRTLTIIKENLAWAFSYNLVAIPLAVFGLIVPGIAAFAMASSSVIVVANSLRLRAA</sequence>
<dbReference type="NCBIfam" id="TIGR01525">
    <property type="entry name" value="ATPase-IB_hvy"/>
    <property type="match status" value="1"/>
</dbReference>
<dbReference type="GO" id="GO:0005524">
    <property type="term" value="F:ATP binding"/>
    <property type="evidence" value="ECO:0007669"/>
    <property type="project" value="UniProtKB-UniRule"/>
</dbReference>